<accession>A0A3M8UA35</accession>
<dbReference type="AlphaFoldDB" id="A0A3M8UA35"/>
<organism evidence="1 2">
    <name type="scientific">Streptomyces botrytidirepellens</name>
    <dbReference type="NCBI Taxonomy" id="2486417"/>
    <lineage>
        <taxon>Bacteria</taxon>
        <taxon>Bacillati</taxon>
        <taxon>Actinomycetota</taxon>
        <taxon>Actinomycetes</taxon>
        <taxon>Kitasatosporales</taxon>
        <taxon>Streptomycetaceae</taxon>
        <taxon>Streptomyces</taxon>
    </lineage>
</organism>
<dbReference type="EMBL" id="RIBZ01000666">
    <property type="protein sequence ID" value="RNG02329.1"/>
    <property type="molecule type" value="Genomic_DNA"/>
</dbReference>
<sequence length="103" mass="11619">MSEGAGRAGERDCRACGERLRPGARPDAVFCSSVCRARQWRTERRLRKRLAAVQDGTGETECPECGARWVAGVDGRSNAVYCSRRCVVRAWRRRKETFGERAQ</sequence>
<evidence type="ECO:0000313" key="2">
    <source>
        <dbReference type="Proteomes" id="UP000275401"/>
    </source>
</evidence>
<gene>
    <name evidence="1" type="ORF">EEJ42_35155</name>
</gene>
<protein>
    <submittedName>
        <fullName evidence="1">Uncharacterized protein</fullName>
    </submittedName>
</protein>
<reference evidence="1 2" key="1">
    <citation type="submission" date="2018-11" db="EMBL/GenBank/DDBJ databases">
        <title>The Potential of Streptomyces as Biocontrol Agents against the Tomato grey mould, Botrytis cinerea (Gray mold) Frontiers in Microbiology.</title>
        <authorList>
            <person name="Li D."/>
        </authorList>
    </citation>
    <scope>NUCLEOTIDE SEQUENCE [LARGE SCALE GENOMIC DNA]</scope>
    <source>
        <strain evidence="1 2">NEAU-LD23</strain>
    </source>
</reference>
<comment type="caution">
    <text evidence="1">The sequence shown here is derived from an EMBL/GenBank/DDBJ whole genome shotgun (WGS) entry which is preliminary data.</text>
</comment>
<evidence type="ECO:0000313" key="1">
    <source>
        <dbReference type="EMBL" id="RNG02329.1"/>
    </source>
</evidence>
<dbReference type="Proteomes" id="UP000275401">
    <property type="component" value="Unassembled WGS sequence"/>
</dbReference>
<name>A0A3M8UA35_9ACTN</name>
<proteinExistence type="predicted"/>
<keyword evidence="2" id="KW-1185">Reference proteome</keyword>